<dbReference type="InterPro" id="IPR055348">
    <property type="entry name" value="DctQ"/>
</dbReference>
<accession>A0A1P8KM11</accession>
<dbReference type="STRING" id="1850254.LPB137_06805"/>
<evidence type="ECO:0000256" key="2">
    <source>
        <dbReference type="ARBA" id="ARBA00022448"/>
    </source>
</evidence>
<dbReference type="RefSeq" id="WP_076086145.1">
    <property type="nucleotide sequence ID" value="NZ_CP019070.1"/>
</dbReference>
<organism evidence="11 12">
    <name type="scientific">Poseidonibacter parvus</name>
    <dbReference type="NCBI Taxonomy" id="1850254"/>
    <lineage>
        <taxon>Bacteria</taxon>
        <taxon>Pseudomonadati</taxon>
        <taxon>Campylobacterota</taxon>
        <taxon>Epsilonproteobacteria</taxon>
        <taxon>Campylobacterales</taxon>
        <taxon>Arcobacteraceae</taxon>
        <taxon>Poseidonibacter</taxon>
    </lineage>
</organism>
<comment type="subcellular location">
    <subcellularLocation>
        <location evidence="1">Cell inner membrane</location>
        <topology evidence="1">Multi-pass membrane protein</topology>
    </subcellularLocation>
</comment>
<evidence type="ECO:0000256" key="6">
    <source>
        <dbReference type="ARBA" id="ARBA00022989"/>
    </source>
</evidence>
<evidence type="ECO:0000256" key="5">
    <source>
        <dbReference type="ARBA" id="ARBA00022692"/>
    </source>
</evidence>
<dbReference type="EMBL" id="CP019070">
    <property type="protein sequence ID" value="APW65576.1"/>
    <property type="molecule type" value="Genomic_DNA"/>
</dbReference>
<keyword evidence="3" id="KW-1003">Cell membrane</keyword>
<feature type="domain" description="Tripartite ATP-independent periplasmic transporters DctQ component" evidence="10">
    <location>
        <begin position="39"/>
        <end position="169"/>
    </location>
</feature>
<evidence type="ECO:0000256" key="3">
    <source>
        <dbReference type="ARBA" id="ARBA00022475"/>
    </source>
</evidence>
<evidence type="ECO:0000256" key="1">
    <source>
        <dbReference type="ARBA" id="ARBA00004429"/>
    </source>
</evidence>
<reference evidence="11 12" key="1">
    <citation type="submission" date="2017-01" db="EMBL/GenBank/DDBJ databases">
        <title>Genome sequencing of Arcobacter sp. LPB0137.</title>
        <authorList>
            <person name="Lee G.-W."/>
            <person name="Yi H."/>
        </authorList>
    </citation>
    <scope>NUCLEOTIDE SEQUENCE [LARGE SCALE GENOMIC DNA]</scope>
    <source>
        <strain evidence="11 12">LPB0137</strain>
    </source>
</reference>
<sequence>MSLDSKIKTDQSTLSKVDQFFLKIESFMSFLGGVVIFLIVMISTVNILGRWLFSMPVNGYIDWIEQFMAFFAFLGIAYTQREGGHIRMDMLVSKLKGRFFYVTELFTTTIILFLTLVLIYGSSLHFLRAYNLGDTSLDIDLPTWPAKLVVPVALTFLALRLIIQIWAYIRAIKNNDHDPVAVPKVENAAEAVESDNKSYGVK</sequence>
<feature type="transmembrane region" description="Helical" evidence="9">
    <location>
        <begin position="60"/>
        <end position="78"/>
    </location>
</feature>
<evidence type="ECO:0000256" key="9">
    <source>
        <dbReference type="SAM" id="Phobius"/>
    </source>
</evidence>
<dbReference type="Proteomes" id="UP000186074">
    <property type="component" value="Chromosome"/>
</dbReference>
<keyword evidence="4" id="KW-0997">Cell inner membrane</keyword>
<keyword evidence="12" id="KW-1185">Reference proteome</keyword>
<dbReference type="PANTHER" id="PTHR35011">
    <property type="entry name" value="2,3-DIKETO-L-GULONATE TRAP TRANSPORTER SMALL PERMEASE PROTEIN YIAM"/>
    <property type="match status" value="1"/>
</dbReference>
<protein>
    <submittedName>
        <fullName evidence="11">C4-dicarboxylate ABC transporter substrate-binding protein</fullName>
    </submittedName>
</protein>
<evidence type="ECO:0000256" key="8">
    <source>
        <dbReference type="ARBA" id="ARBA00038436"/>
    </source>
</evidence>
<dbReference type="GO" id="GO:0005886">
    <property type="term" value="C:plasma membrane"/>
    <property type="evidence" value="ECO:0007669"/>
    <property type="project" value="UniProtKB-SubCell"/>
</dbReference>
<comment type="similarity">
    <text evidence="8">Belongs to the TRAP transporter small permease family.</text>
</comment>
<evidence type="ECO:0000256" key="7">
    <source>
        <dbReference type="ARBA" id="ARBA00023136"/>
    </source>
</evidence>
<dbReference type="Pfam" id="PF04290">
    <property type="entry name" value="DctQ"/>
    <property type="match status" value="1"/>
</dbReference>
<evidence type="ECO:0000259" key="10">
    <source>
        <dbReference type="Pfam" id="PF04290"/>
    </source>
</evidence>
<evidence type="ECO:0000313" key="11">
    <source>
        <dbReference type="EMBL" id="APW65576.1"/>
    </source>
</evidence>
<keyword evidence="2" id="KW-0813">Transport</keyword>
<keyword evidence="5 9" id="KW-0812">Transmembrane</keyword>
<dbReference type="InterPro" id="IPR007387">
    <property type="entry name" value="TRAP_DctQ"/>
</dbReference>
<dbReference type="AlphaFoldDB" id="A0A1P8KM11"/>
<proteinExistence type="inferred from homology"/>
<feature type="transmembrane region" description="Helical" evidence="9">
    <location>
        <begin position="20"/>
        <end position="48"/>
    </location>
</feature>
<gene>
    <name evidence="11" type="ORF">LPB137_06805</name>
</gene>
<name>A0A1P8KM11_9BACT</name>
<evidence type="ECO:0000313" key="12">
    <source>
        <dbReference type="Proteomes" id="UP000186074"/>
    </source>
</evidence>
<dbReference type="KEGG" id="alp:LPB137_06805"/>
<evidence type="ECO:0000256" key="4">
    <source>
        <dbReference type="ARBA" id="ARBA00022519"/>
    </source>
</evidence>
<feature type="transmembrane region" description="Helical" evidence="9">
    <location>
        <begin position="99"/>
        <end position="120"/>
    </location>
</feature>
<keyword evidence="6 9" id="KW-1133">Transmembrane helix</keyword>
<feature type="transmembrane region" description="Helical" evidence="9">
    <location>
        <begin position="148"/>
        <end position="169"/>
    </location>
</feature>
<keyword evidence="7 9" id="KW-0472">Membrane</keyword>